<organism evidence="2 3">
    <name type="scientific">Aspergillus ruber (strain CBS 135680)</name>
    <dbReference type="NCBI Taxonomy" id="1388766"/>
    <lineage>
        <taxon>Eukaryota</taxon>
        <taxon>Fungi</taxon>
        <taxon>Dikarya</taxon>
        <taxon>Ascomycota</taxon>
        <taxon>Pezizomycotina</taxon>
        <taxon>Eurotiomycetes</taxon>
        <taxon>Eurotiomycetidae</taxon>
        <taxon>Eurotiales</taxon>
        <taxon>Aspergillaceae</taxon>
        <taxon>Aspergillus</taxon>
        <taxon>Aspergillus subgen. Aspergillus</taxon>
    </lineage>
</organism>
<feature type="region of interest" description="Disordered" evidence="1">
    <location>
        <begin position="60"/>
        <end position="132"/>
    </location>
</feature>
<dbReference type="STRING" id="1388766.A0A017S8A5"/>
<feature type="compositionally biased region" description="Polar residues" evidence="1">
    <location>
        <begin position="114"/>
        <end position="129"/>
    </location>
</feature>
<dbReference type="Proteomes" id="UP000019804">
    <property type="component" value="Unassembled WGS sequence"/>
</dbReference>
<dbReference type="HOGENOM" id="CLU_787566_0_0_1"/>
<accession>A0A017S8A5</accession>
<feature type="compositionally biased region" description="Low complexity" evidence="1">
    <location>
        <begin position="89"/>
        <end position="109"/>
    </location>
</feature>
<evidence type="ECO:0000313" key="3">
    <source>
        <dbReference type="Proteomes" id="UP000019804"/>
    </source>
</evidence>
<sequence length="299" mass="32422">MFTFSTKRQWTPDGSIDSEDIANREKKRLRPLTLRTPPDTCQTTFCEANQLFPQLHLSTLTPIEPSDDDSDDQHRSDNAALPTTALHRPLPGSSSDSSMDVDSPPLSMSGEGLSPSSTSTQHIHGSVQPSPIPHSLINQSLNIDGGHPVTNNQTPFANPDSNVAMDQDFISGAEVSGLHPDAARNHETVWWTLPGIPSPISEDEGVCVTGTGTPTSEAETLYATSHSASSHSYGVHHDQALWNIDMQAPSTSNKEPEPSIPAANMASNKKKLNVFMGYRADCDKCRQKVPGHYSHIIHT</sequence>
<gene>
    <name evidence="2" type="ORF">EURHEDRAFT_156706</name>
</gene>
<dbReference type="GeneID" id="63692927"/>
<dbReference type="OrthoDB" id="2446291at2759"/>
<keyword evidence="3" id="KW-1185">Reference proteome</keyword>
<feature type="region of interest" description="Disordered" evidence="1">
    <location>
        <begin position="1"/>
        <end position="40"/>
    </location>
</feature>
<dbReference type="AlphaFoldDB" id="A0A017S8A5"/>
<protein>
    <submittedName>
        <fullName evidence="2">Uncharacterized protein</fullName>
    </submittedName>
</protein>
<evidence type="ECO:0000313" key="2">
    <source>
        <dbReference type="EMBL" id="EYE93273.1"/>
    </source>
</evidence>
<evidence type="ECO:0000256" key="1">
    <source>
        <dbReference type="SAM" id="MobiDB-lite"/>
    </source>
</evidence>
<dbReference type="RefSeq" id="XP_040636961.1">
    <property type="nucleotide sequence ID" value="XM_040777803.1"/>
</dbReference>
<proteinExistence type="predicted"/>
<name>A0A017S8A5_ASPRC</name>
<reference evidence="3" key="1">
    <citation type="journal article" date="2014" name="Nat. Commun.">
        <title>Genomic adaptations of the halophilic Dead Sea filamentous fungus Eurotium rubrum.</title>
        <authorList>
            <person name="Kis-Papo T."/>
            <person name="Weig A.R."/>
            <person name="Riley R."/>
            <person name="Persoh D."/>
            <person name="Salamov A."/>
            <person name="Sun H."/>
            <person name="Lipzen A."/>
            <person name="Wasser S.P."/>
            <person name="Rambold G."/>
            <person name="Grigoriev I.V."/>
            <person name="Nevo E."/>
        </authorList>
    </citation>
    <scope>NUCLEOTIDE SEQUENCE [LARGE SCALE GENOMIC DNA]</scope>
    <source>
        <strain evidence="3">CBS 135680</strain>
    </source>
</reference>
<dbReference type="EMBL" id="KK088432">
    <property type="protein sequence ID" value="EYE93273.1"/>
    <property type="molecule type" value="Genomic_DNA"/>
</dbReference>